<accession>A0ABP8TAK1</accession>
<reference evidence="3" key="1">
    <citation type="journal article" date="2019" name="Int. J. Syst. Evol. Microbiol.">
        <title>The Global Catalogue of Microorganisms (GCM) 10K type strain sequencing project: providing services to taxonomists for standard genome sequencing and annotation.</title>
        <authorList>
            <consortium name="The Broad Institute Genomics Platform"/>
            <consortium name="The Broad Institute Genome Sequencing Center for Infectious Disease"/>
            <person name="Wu L."/>
            <person name="Ma J."/>
        </authorList>
    </citation>
    <scope>NUCLEOTIDE SEQUENCE [LARGE SCALE GENOMIC DNA]</scope>
    <source>
        <strain evidence="3">JCM 17938</strain>
    </source>
</reference>
<organism evidence="2 3">
    <name type="scientific">Actinoallomurus liliacearum</name>
    <dbReference type="NCBI Taxonomy" id="1080073"/>
    <lineage>
        <taxon>Bacteria</taxon>
        <taxon>Bacillati</taxon>
        <taxon>Actinomycetota</taxon>
        <taxon>Actinomycetes</taxon>
        <taxon>Streptosporangiales</taxon>
        <taxon>Thermomonosporaceae</taxon>
        <taxon>Actinoallomurus</taxon>
    </lineage>
</organism>
<dbReference type="GO" id="GO:0016787">
    <property type="term" value="F:hydrolase activity"/>
    <property type="evidence" value="ECO:0007669"/>
    <property type="project" value="UniProtKB-KW"/>
</dbReference>
<dbReference type="SUPFAM" id="SSF53474">
    <property type="entry name" value="alpha/beta-Hydrolases"/>
    <property type="match status" value="1"/>
</dbReference>
<dbReference type="PANTHER" id="PTHR37017">
    <property type="entry name" value="AB HYDROLASE-1 DOMAIN-CONTAINING PROTEIN-RELATED"/>
    <property type="match status" value="1"/>
</dbReference>
<dbReference type="Gene3D" id="3.40.50.1820">
    <property type="entry name" value="alpha/beta hydrolase"/>
    <property type="match status" value="1"/>
</dbReference>
<dbReference type="EMBL" id="BAABHJ010000001">
    <property type="protein sequence ID" value="GAA4600852.1"/>
    <property type="molecule type" value="Genomic_DNA"/>
</dbReference>
<dbReference type="RefSeq" id="WP_345346429.1">
    <property type="nucleotide sequence ID" value="NZ_BAABHJ010000001.1"/>
</dbReference>
<evidence type="ECO:0000313" key="2">
    <source>
        <dbReference type="EMBL" id="GAA4600852.1"/>
    </source>
</evidence>
<feature type="domain" description="AB hydrolase-1" evidence="1">
    <location>
        <begin position="5"/>
        <end position="216"/>
    </location>
</feature>
<dbReference type="Proteomes" id="UP001500212">
    <property type="component" value="Unassembled WGS sequence"/>
</dbReference>
<dbReference type="InterPro" id="IPR029058">
    <property type="entry name" value="AB_hydrolase_fold"/>
</dbReference>
<keyword evidence="2" id="KW-0378">Hydrolase</keyword>
<evidence type="ECO:0000313" key="3">
    <source>
        <dbReference type="Proteomes" id="UP001500212"/>
    </source>
</evidence>
<sequence length="232" mass="25766">MAEYVFIPGAASDSWYWHLLADELRTRGHRVATPNLPCDDDAAGLPEYADTVAAAIGDHTGTVLVAHSFGGFTAPLVCRRAPVDRLVLLSAMIPQPGEAPGDWWANTGYEQARREQDERDGRDLDDDDALFFHDVPPMLAAQARRHSRRQSATPFSAPWPLPAWPSTPTTFLLCRHDRFLPAAFMRRVVADRLGIVPDEIDGGHMVALTRPRQLADRLEACTTTDSTDQRRL</sequence>
<proteinExistence type="predicted"/>
<evidence type="ECO:0000259" key="1">
    <source>
        <dbReference type="Pfam" id="PF12697"/>
    </source>
</evidence>
<dbReference type="PANTHER" id="PTHR37017:SF11">
    <property type="entry name" value="ESTERASE_LIPASE_THIOESTERASE DOMAIN-CONTAINING PROTEIN"/>
    <property type="match status" value="1"/>
</dbReference>
<gene>
    <name evidence="2" type="ORF">GCM10023195_01370</name>
</gene>
<dbReference type="InterPro" id="IPR000073">
    <property type="entry name" value="AB_hydrolase_1"/>
</dbReference>
<name>A0ABP8TAK1_9ACTN</name>
<dbReference type="Pfam" id="PF12697">
    <property type="entry name" value="Abhydrolase_6"/>
    <property type="match status" value="1"/>
</dbReference>
<keyword evidence="3" id="KW-1185">Reference proteome</keyword>
<protein>
    <submittedName>
        <fullName evidence="2">Alpha/beta fold hydrolase</fullName>
    </submittedName>
</protein>
<dbReference type="InterPro" id="IPR052897">
    <property type="entry name" value="Sec-Metab_Biosynth_Hydrolase"/>
</dbReference>
<comment type="caution">
    <text evidence="2">The sequence shown here is derived from an EMBL/GenBank/DDBJ whole genome shotgun (WGS) entry which is preliminary data.</text>
</comment>